<gene>
    <name evidence="1" type="ORF">COCMIDRAFT_2202</name>
</gene>
<dbReference type="OrthoDB" id="3693535at2759"/>
<dbReference type="GeneID" id="19120163"/>
<sequence length="324" mass="38521">MAYTFPLEVWAEILQHIDDPFTLWVPCRQVARGIRYEAERVFYTTFIPLLHIEWTGAESVFEYTEPNIIATPYLQAADSTWKSSPLTLTLSSTDGYEEVNRDMSYSEWRERAHRAINYADMDLWRADIEHENYHNQVIYFNTPDVRYTFINSAETRFDDANFHAVDGECKPYKARAALDWRQLMTRLFAEENIVRKRLGGCASSFWEYAERLIRTIFRSSERRICIGKGKRRYEYEAFRRRVGVLIEMICWNDFEFHPLYTKALEQRLRCAFDRDGGNAGRLEDVFGDVCEYSRQRGSAMMQIRANRLMDFAQGLWLQRWKDEE</sequence>
<dbReference type="RefSeq" id="XP_007684480.1">
    <property type="nucleotide sequence ID" value="XM_007686290.1"/>
</dbReference>
<reference evidence="1 2" key="1">
    <citation type="journal article" date="2013" name="PLoS Genet.">
        <title>Comparative genome structure, secondary metabolite, and effector coding capacity across Cochliobolus pathogens.</title>
        <authorList>
            <person name="Condon B.J."/>
            <person name="Leng Y."/>
            <person name="Wu D."/>
            <person name="Bushley K.E."/>
            <person name="Ohm R.A."/>
            <person name="Otillar R."/>
            <person name="Martin J."/>
            <person name="Schackwitz W."/>
            <person name="Grimwood J."/>
            <person name="MohdZainudin N."/>
            <person name="Xue C."/>
            <person name="Wang R."/>
            <person name="Manning V.A."/>
            <person name="Dhillon B."/>
            <person name="Tu Z.J."/>
            <person name="Steffenson B.J."/>
            <person name="Salamov A."/>
            <person name="Sun H."/>
            <person name="Lowry S."/>
            <person name="LaButti K."/>
            <person name="Han J."/>
            <person name="Copeland A."/>
            <person name="Lindquist E."/>
            <person name="Barry K."/>
            <person name="Schmutz J."/>
            <person name="Baker S.E."/>
            <person name="Ciuffetti L.M."/>
            <person name="Grigoriev I.V."/>
            <person name="Zhong S."/>
            <person name="Turgeon B.G."/>
        </authorList>
    </citation>
    <scope>NUCLEOTIDE SEQUENCE [LARGE SCALE GENOMIC DNA]</scope>
    <source>
        <strain evidence="1 2">ATCC 44560</strain>
    </source>
</reference>
<dbReference type="AlphaFoldDB" id="W6ZAY8"/>
<protein>
    <submittedName>
        <fullName evidence="1">Uncharacterized protein</fullName>
    </submittedName>
</protein>
<proteinExistence type="predicted"/>
<name>W6ZAY8_COCMI</name>
<keyword evidence="2" id="KW-1185">Reference proteome</keyword>
<evidence type="ECO:0000313" key="2">
    <source>
        <dbReference type="Proteomes" id="UP000054032"/>
    </source>
</evidence>
<dbReference type="Proteomes" id="UP000054032">
    <property type="component" value="Unassembled WGS sequence"/>
</dbReference>
<accession>W6ZAY8</accession>
<dbReference type="KEGG" id="bor:COCMIDRAFT_2202"/>
<dbReference type="HOGENOM" id="CLU_074382_0_0_1"/>
<organism evidence="1 2">
    <name type="scientific">Bipolaris oryzae ATCC 44560</name>
    <dbReference type="NCBI Taxonomy" id="930090"/>
    <lineage>
        <taxon>Eukaryota</taxon>
        <taxon>Fungi</taxon>
        <taxon>Dikarya</taxon>
        <taxon>Ascomycota</taxon>
        <taxon>Pezizomycotina</taxon>
        <taxon>Dothideomycetes</taxon>
        <taxon>Pleosporomycetidae</taxon>
        <taxon>Pleosporales</taxon>
        <taxon>Pleosporineae</taxon>
        <taxon>Pleosporaceae</taxon>
        <taxon>Bipolaris</taxon>
    </lineage>
</organism>
<dbReference type="EMBL" id="KI963936">
    <property type="protein sequence ID" value="EUC48937.1"/>
    <property type="molecule type" value="Genomic_DNA"/>
</dbReference>
<evidence type="ECO:0000313" key="1">
    <source>
        <dbReference type="EMBL" id="EUC48937.1"/>
    </source>
</evidence>